<proteinExistence type="predicted"/>
<sequence length="366" mass="40076">MQKKPSRYLVSRRAFIGASGAILTGLPKARAGTPDTVRIGIPRVFDATGNPVDASGTLGPVTLDLLNKAVAAQGTRVDWRYFINAGPDINQAFAAREIDLALYGDFPAVIARAAGLDIRLVLPASRGANDSYLVVPTASPFRTVEDLKGHKLALNVGRPWTLAFARFLRQKNLSLSDFQVHNLVMSDGDAAVASGHVDGQVTLNGLTLQARGLARVIWSTAEEPLSWKFGTGLFGQQDFLQHHAELTQQIVTALVKGAYFYAQPENRQAYLDIAAVTRNLPPQLREQAWANKSLNVVLSPLFDDYIVQHYRDVSQFAFDSHLIRHTVAPDDLLDKRFVHKALAEQSEQVFWPVLNADGQAATSKTP</sequence>
<accession>A0A939HNJ4</accession>
<gene>
    <name evidence="2" type="ORF">J2D77_10500</name>
</gene>
<dbReference type="PANTHER" id="PTHR30024:SF21">
    <property type="entry name" value="ABC TRANSPORTER SUBSTRATE-BINDING PROTEIN"/>
    <property type="match status" value="1"/>
</dbReference>
<feature type="domain" description="SsuA/THI5-like" evidence="1">
    <location>
        <begin position="88"/>
        <end position="265"/>
    </location>
</feature>
<dbReference type="Proteomes" id="UP000664073">
    <property type="component" value="Unassembled WGS sequence"/>
</dbReference>
<dbReference type="EMBL" id="JAFVMH010000004">
    <property type="protein sequence ID" value="MBO1325581.1"/>
    <property type="molecule type" value="Genomic_DNA"/>
</dbReference>
<organism evidence="2 3">
    <name type="scientific">Acetobacter garciniae</name>
    <dbReference type="NCBI Taxonomy" id="2817435"/>
    <lineage>
        <taxon>Bacteria</taxon>
        <taxon>Pseudomonadati</taxon>
        <taxon>Pseudomonadota</taxon>
        <taxon>Alphaproteobacteria</taxon>
        <taxon>Acetobacterales</taxon>
        <taxon>Acetobacteraceae</taxon>
        <taxon>Acetobacter</taxon>
    </lineage>
</organism>
<protein>
    <submittedName>
        <fullName evidence="2">ABC transporter substrate-binding protein</fullName>
    </submittedName>
</protein>
<dbReference type="Gene3D" id="3.40.190.10">
    <property type="entry name" value="Periplasmic binding protein-like II"/>
    <property type="match status" value="2"/>
</dbReference>
<dbReference type="Pfam" id="PF09084">
    <property type="entry name" value="NMT1"/>
    <property type="match status" value="1"/>
</dbReference>
<dbReference type="InterPro" id="IPR015168">
    <property type="entry name" value="SsuA/THI5"/>
</dbReference>
<dbReference type="PANTHER" id="PTHR30024">
    <property type="entry name" value="ALIPHATIC SULFONATES-BINDING PROTEIN-RELATED"/>
    <property type="match status" value="1"/>
</dbReference>
<evidence type="ECO:0000313" key="2">
    <source>
        <dbReference type="EMBL" id="MBO1325581.1"/>
    </source>
</evidence>
<reference evidence="2" key="1">
    <citation type="submission" date="2021-03" db="EMBL/GenBank/DDBJ databases">
        <title>The complete genome sequence of Acetobacter sp. TBRC 12339.</title>
        <authorList>
            <person name="Charoenyingcharoen P."/>
            <person name="Yukphan P."/>
        </authorList>
    </citation>
    <scope>NUCLEOTIDE SEQUENCE</scope>
    <source>
        <strain evidence="2">TBRC 12339</strain>
    </source>
</reference>
<name>A0A939HNJ4_9PROT</name>
<keyword evidence="3" id="KW-1185">Reference proteome</keyword>
<dbReference type="RefSeq" id="WP_207846233.1">
    <property type="nucleotide sequence ID" value="NZ_JAFVMH010000004.1"/>
</dbReference>
<dbReference type="AlphaFoldDB" id="A0A939HNJ4"/>
<evidence type="ECO:0000259" key="1">
    <source>
        <dbReference type="Pfam" id="PF09084"/>
    </source>
</evidence>
<evidence type="ECO:0000313" key="3">
    <source>
        <dbReference type="Proteomes" id="UP000664073"/>
    </source>
</evidence>
<comment type="caution">
    <text evidence="2">The sequence shown here is derived from an EMBL/GenBank/DDBJ whole genome shotgun (WGS) entry which is preliminary data.</text>
</comment>
<dbReference type="SUPFAM" id="SSF53850">
    <property type="entry name" value="Periplasmic binding protein-like II"/>
    <property type="match status" value="1"/>
</dbReference>